<feature type="domain" description="Sodium/calcium exchanger membrane region" evidence="10">
    <location>
        <begin position="886"/>
        <end position="1047"/>
    </location>
</feature>
<comment type="subcellular location">
    <subcellularLocation>
        <location evidence="1">Membrane</location>
        <topology evidence="1">Multi-pass membrane protein</topology>
    </subcellularLocation>
</comment>
<feature type="region of interest" description="Disordered" evidence="8">
    <location>
        <begin position="489"/>
        <end position="592"/>
    </location>
</feature>
<evidence type="ECO:0000313" key="11">
    <source>
        <dbReference type="EMBL" id="KAB8302348.1"/>
    </source>
</evidence>
<dbReference type="InterPro" id="IPR004837">
    <property type="entry name" value="NaCa_Exmemb"/>
</dbReference>
<keyword evidence="5 9" id="KW-0812">Transmembrane</keyword>
<feature type="transmembrane region" description="Helical" evidence="9">
    <location>
        <begin position="251"/>
        <end position="270"/>
    </location>
</feature>
<feature type="transmembrane region" description="Helical" evidence="9">
    <location>
        <begin position="1522"/>
        <end position="1543"/>
    </location>
</feature>
<keyword evidence="4" id="KW-0813">Transport</keyword>
<dbReference type="InterPro" id="IPR007216">
    <property type="entry name" value="CNOT9"/>
</dbReference>
<evidence type="ECO:0000313" key="12">
    <source>
        <dbReference type="Proteomes" id="UP000326757"/>
    </source>
</evidence>
<feature type="transmembrane region" description="Helical" evidence="9">
    <location>
        <begin position="221"/>
        <end position="239"/>
    </location>
</feature>
<dbReference type="PANTHER" id="PTHR12266:SF0">
    <property type="entry name" value="MITOCHONDRIAL SODIUM_CALCIUM EXCHANGER PROTEIN"/>
    <property type="match status" value="1"/>
</dbReference>
<dbReference type="GO" id="GO:0030014">
    <property type="term" value="C:CCR4-NOT complex"/>
    <property type="evidence" value="ECO:0007669"/>
    <property type="project" value="InterPro"/>
</dbReference>
<feature type="compositionally biased region" description="Low complexity" evidence="8">
    <location>
        <begin position="557"/>
        <end position="571"/>
    </location>
</feature>
<dbReference type="OrthoDB" id="407410at2759"/>
<feature type="transmembrane region" description="Helical" evidence="9">
    <location>
        <begin position="995"/>
        <end position="1020"/>
    </location>
</feature>
<evidence type="ECO:0000256" key="6">
    <source>
        <dbReference type="ARBA" id="ARBA00022989"/>
    </source>
</evidence>
<dbReference type="GO" id="GO:0016020">
    <property type="term" value="C:membrane"/>
    <property type="evidence" value="ECO:0007669"/>
    <property type="project" value="UniProtKB-SubCell"/>
</dbReference>
<feature type="region of interest" description="Disordered" evidence="8">
    <location>
        <begin position="784"/>
        <end position="813"/>
    </location>
</feature>
<protein>
    <recommendedName>
        <fullName evidence="10">Sodium/calcium exchanger membrane region domain-containing protein</fullName>
    </recommendedName>
</protein>
<dbReference type="Gene3D" id="1.20.1420.30">
    <property type="entry name" value="NCX, central ion-binding region"/>
    <property type="match status" value="2"/>
</dbReference>
<name>A0A5N6KFA7_MONLA</name>
<feature type="transmembrane region" description="Helical" evidence="9">
    <location>
        <begin position="1032"/>
        <end position="1050"/>
    </location>
</feature>
<sequence>MHQTSSLIKGSSRPPTRRKYNFRAFYLTILIISFLAVISLVADQSAKYRQGSQYGVAQRRALDALDSRRLVKRDEECRLVHHAENKCHFILANCPDETAGLLNYLSLYYCKLPGAQPAALIILILWLGLLFSTIGIAASDFFCINLSTIASILGMSESMAGVTFLAFGNGSPDVFSTFAAMGSHSGSLAVGELIGAAGFITAVVAGSMALVREFKVGKKTFVRDIGFFIVAASFSMFFLADGALHLWECSVMIGFYLFYVVIVVLWHWYLGRRRDRRGREAAARGQYLVMANEEIEVTEEDGDDEDAPAGERGFYDNEDFGALERGSSPHPRVHDNGDSDEDGDEGMHIAAEVASSMRVIRPSGSRRNTITPIRPSLVGALEFRSVLSSLQKSRGSHGHPINLRRYSDDPSTSLDQVGASAVASAPASEYASSINSTDRGGNYMKRPRLDPLRNRAVSMNATSALKPTDPATFTAADVPDIGIMAATPTFPRHLDVPSPTGSPGSKSPTFSISPPPSFHGSKNDKLFINSAPRWNDELLAPPDNDSPAISPRHPRSPDLSPKSPSASSTRSRTVQRPQLQIPTSSRDSSRTRIQSPVLPFPLYTDSPVLMSATSSKAPSIVLPESEMTPESVNLEHEFYYTERPIRWWPYRILPSPQILLSALFPTLCTWRDKSGWDKFVSVISAPSIFLLAITLPVVESESKDEDEDIDFIQDRRESATPMRRNTGPVLIPDSPSLGLEPEPEWLQYQRSRRNTRTEDYPRSPISHFSEHNTAAVAIAAENHHPHSHPIPMSSPKRRNSAHDDPVHSEPGVQPSRGWNRWLVVLQLFTAPLFVVLIFWANTDDGDSKSLTRLVLFSFAGSLVAFAFLALTTTHSKPPKHRFLLCFLGFVVAIAWISTIANEVVGVLKAFGVILGISDAILGLTIFAVGNSLGDLVADITVARLGYPVMALSACFGGPMLNILIGIGVSGAYMTIKEANHKHSKHPNKDIKYKPYQIEVSGTLMVSAITLLITLVGLLIAVPLNKWIMSRKIGWGLIILWSISTVINLAVEISGKLGTFLFTLPNLIAFELTSLAIAIMSTMLPGTHVFSHQHQYNPQVDQPWMQQQTHHQHAQQQHVAAAQAAAHYNRMAAQGQNHNAAVPSISSNHGQDPAMIDSNVSEENRRTLNFIADLLNEDTREAALLELSKKREQVPELALILWHSFGVMTSLLQEIISVYTLLNPSQLTAAASNRVCNALALLQCVASHNETRALFLNAHIPLFLYPFLNTTSKSRPFEYLRLTSLGVIGALVKNDSSDVINFLLTTEIIPLCLRIMETGSELSKTVAIFIVQKILLDDHGLNYICATYERFYAVGTVLSNMVSQLVEQQTARLLKHVVRCFLRLSDNARAREALRQCLPEPLRDATFSSVLRDDAATKRCLAQLLINLSDNVVESSSGHQAPIRRKRAWGISSSVLHRHNDTRSYFRKRRRSLQLVIKGFIKALRVKYGWFEGRVFSAAWFNEVGVDSYCSLKRIKPGKAANLYLYSRSLFLSLFTIIGVYYSVLCRFEGVGDILNAAL</sequence>
<dbReference type="SUPFAM" id="SSF48371">
    <property type="entry name" value="ARM repeat"/>
    <property type="match status" value="1"/>
</dbReference>
<evidence type="ECO:0000256" key="4">
    <source>
        <dbReference type="ARBA" id="ARBA00022448"/>
    </source>
</evidence>
<feature type="region of interest" description="Disordered" evidence="8">
    <location>
        <begin position="392"/>
        <end position="414"/>
    </location>
</feature>
<keyword evidence="7 9" id="KW-0472">Membrane</keyword>
<evidence type="ECO:0000256" key="5">
    <source>
        <dbReference type="ARBA" id="ARBA00022692"/>
    </source>
</evidence>
<dbReference type="GO" id="GO:0008324">
    <property type="term" value="F:monoatomic cation transmembrane transporter activity"/>
    <property type="evidence" value="ECO:0007669"/>
    <property type="project" value="TreeGrafter"/>
</dbReference>
<keyword evidence="12" id="KW-1185">Reference proteome</keyword>
<dbReference type="GO" id="GO:0006874">
    <property type="term" value="P:intracellular calcium ion homeostasis"/>
    <property type="evidence" value="ECO:0007669"/>
    <property type="project" value="TreeGrafter"/>
</dbReference>
<organism evidence="11 12">
    <name type="scientific">Monilinia laxa</name>
    <name type="common">Brown rot fungus</name>
    <name type="synonym">Sclerotinia laxa</name>
    <dbReference type="NCBI Taxonomy" id="61186"/>
    <lineage>
        <taxon>Eukaryota</taxon>
        <taxon>Fungi</taxon>
        <taxon>Dikarya</taxon>
        <taxon>Ascomycota</taxon>
        <taxon>Pezizomycotina</taxon>
        <taxon>Leotiomycetes</taxon>
        <taxon>Helotiales</taxon>
        <taxon>Sclerotiniaceae</taxon>
        <taxon>Monilinia</taxon>
    </lineage>
</organism>
<evidence type="ECO:0000259" key="10">
    <source>
        <dbReference type="Pfam" id="PF01699"/>
    </source>
</evidence>
<reference evidence="11 12" key="1">
    <citation type="submission" date="2019-06" db="EMBL/GenBank/DDBJ databases">
        <title>Genome Sequence of the Brown Rot Fungal Pathogen Monilinia laxa.</title>
        <authorList>
            <person name="De Miccolis Angelini R.M."/>
            <person name="Landi L."/>
            <person name="Abate D."/>
            <person name="Pollastro S."/>
            <person name="Romanazzi G."/>
            <person name="Faretra F."/>
        </authorList>
    </citation>
    <scope>NUCLEOTIDE SEQUENCE [LARGE SCALE GENOMIC DNA]</scope>
    <source>
        <strain evidence="11 12">Mlax316</strain>
    </source>
</reference>
<comment type="caution">
    <text evidence="11">The sequence shown here is derived from an EMBL/GenBank/DDBJ whole genome shotgun (WGS) entry which is preliminary data.</text>
</comment>
<feature type="transmembrane region" description="Helical" evidence="9">
    <location>
        <begin position="853"/>
        <end position="870"/>
    </location>
</feature>
<comment type="similarity">
    <text evidence="2">Belongs to the CNOT9 family.</text>
</comment>
<feature type="transmembrane region" description="Helical" evidence="9">
    <location>
        <begin position="20"/>
        <end position="42"/>
    </location>
</feature>
<gene>
    <name evidence="11" type="ORF">EYC80_005777</name>
</gene>
<feature type="transmembrane region" description="Helical" evidence="9">
    <location>
        <begin position="882"/>
        <end position="900"/>
    </location>
</feature>
<evidence type="ECO:0000256" key="1">
    <source>
        <dbReference type="ARBA" id="ARBA00004141"/>
    </source>
</evidence>
<keyword evidence="6 9" id="KW-1133">Transmembrane helix</keyword>
<feature type="transmembrane region" description="Helical" evidence="9">
    <location>
        <begin position="149"/>
        <end position="168"/>
    </location>
</feature>
<dbReference type="Proteomes" id="UP000326757">
    <property type="component" value="Unassembled WGS sequence"/>
</dbReference>
<dbReference type="Pfam" id="PF04078">
    <property type="entry name" value="Rcd1"/>
    <property type="match status" value="1"/>
</dbReference>
<proteinExistence type="inferred from homology"/>
<feature type="transmembrane region" description="Helical" evidence="9">
    <location>
        <begin position="118"/>
        <end position="137"/>
    </location>
</feature>
<dbReference type="FunFam" id="1.25.10.10:FF:000014">
    <property type="entry name" value="Cell differentiation protein RCD1"/>
    <property type="match status" value="1"/>
</dbReference>
<feature type="transmembrane region" description="Helical" evidence="9">
    <location>
        <begin position="906"/>
        <end position="928"/>
    </location>
</feature>
<feature type="domain" description="Sodium/calcium exchanger membrane region" evidence="10">
    <location>
        <begin position="126"/>
        <end position="264"/>
    </location>
</feature>
<feature type="transmembrane region" description="Helical" evidence="9">
    <location>
        <begin position="948"/>
        <end position="975"/>
    </location>
</feature>
<evidence type="ECO:0000256" key="9">
    <source>
        <dbReference type="SAM" id="Phobius"/>
    </source>
</evidence>
<dbReference type="InterPro" id="IPR044880">
    <property type="entry name" value="NCX_ion-bd_dom_sf"/>
</dbReference>
<dbReference type="InterPro" id="IPR011989">
    <property type="entry name" value="ARM-like"/>
</dbReference>
<feature type="transmembrane region" description="Helical" evidence="9">
    <location>
        <begin position="821"/>
        <end position="841"/>
    </location>
</feature>
<feature type="transmembrane region" description="Helical" evidence="9">
    <location>
        <begin position="1056"/>
        <end position="1079"/>
    </location>
</feature>
<dbReference type="Pfam" id="PF01699">
    <property type="entry name" value="Na_Ca_ex"/>
    <property type="match status" value="2"/>
</dbReference>
<evidence type="ECO:0000256" key="8">
    <source>
        <dbReference type="SAM" id="MobiDB-lite"/>
    </source>
</evidence>
<dbReference type="EMBL" id="VIGI01000003">
    <property type="protein sequence ID" value="KAB8302348.1"/>
    <property type="molecule type" value="Genomic_DNA"/>
</dbReference>
<evidence type="ECO:0000256" key="3">
    <source>
        <dbReference type="ARBA" id="ARBA00008170"/>
    </source>
</evidence>
<feature type="region of interest" description="Disordered" evidence="8">
    <location>
        <begin position="320"/>
        <end position="345"/>
    </location>
</feature>
<evidence type="ECO:0000256" key="2">
    <source>
        <dbReference type="ARBA" id="ARBA00006385"/>
    </source>
</evidence>
<dbReference type="InterPro" id="IPR016024">
    <property type="entry name" value="ARM-type_fold"/>
</dbReference>
<dbReference type="Gene3D" id="1.25.10.10">
    <property type="entry name" value="Leucine-rich Repeat Variant"/>
    <property type="match status" value="1"/>
</dbReference>
<dbReference type="GO" id="GO:0006402">
    <property type="term" value="P:mRNA catabolic process"/>
    <property type="evidence" value="ECO:0007669"/>
    <property type="project" value="InterPro"/>
</dbReference>
<accession>A0A5N6KFA7</accession>
<evidence type="ECO:0000256" key="7">
    <source>
        <dbReference type="ARBA" id="ARBA00023136"/>
    </source>
</evidence>
<feature type="region of interest" description="Disordered" evidence="8">
    <location>
        <begin position="717"/>
        <end position="743"/>
    </location>
</feature>
<feature type="transmembrane region" description="Helical" evidence="9">
    <location>
        <begin position="188"/>
        <end position="209"/>
    </location>
</feature>
<feature type="compositionally biased region" description="Polar residues" evidence="8">
    <location>
        <begin position="572"/>
        <end position="592"/>
    </location>
</feature>
<dbReference type="PANTHER" id="PTHR12266">
    <property type="entry name" value="NA+/CA2+ K+ INDEPENDENT EXCHANGER"/>
    <property type="match status" value="1"/>
</dbReference>
<comment type="similarity">
    <text evidence="3">Belongs to the Ca(2+):cation antiporter (CaCA) (TC 2.A.19) family.</text>
</comment>
<dbReference type="InterPro" id="IPR051359">
    <property type="entry name" value="CaCA_antiporter"/>
</dbReference>
<feature type="compositionally biased region" description="Low complexity" evidence="8">
    <location>
        <begin position="497"/>
        <end position="512"/>
    </location>
</feature>